<dbReference type="Pfam" id="PF00628">
    <property type="entry name" value="PHD"/>
    <property type="match status" value="1"/>
</dbReference>
<dbReference type="Pfam" id="PF08429">
    <property type="entry name" value="PLU-1"/>
    <property type="match status" value="1"/>
</dbReference>
<evidence type="ECO:0000256" key="2">
    <source>
        <dbReference type="ARBA" id="ARBA00022723"/>
    </source>
</evidence>
<dbReference type="PANTHER" id="PTHR46174:SF1">
    <property type="entry name" value="CXXC-TYPE ZINC FINGER PROTEIN 1"/>
    <property type="match status" value="1"/>
</dbReference>
<feature type="compositionally biased region" description="Polar residues" evidence="8">
    <location>
        <begin position="1968"/>
        <end position="1978"/>
    </location>
</feature>
<feature type="region of interest" description="Disordered" evidence="8">
    <location>
        <begin position="966"/>
        <end position="987"/>
    </location>
</feature>
<dbReference type="CDD" id="cd15560">
    <property type="entry name" value="PHD2_3_BPTF"/>
    <property type="match status" value="1"/>
</dbReference>
<evidence type="ECO:0000256" key="7">
    <source>
        <dbReference type="SAM" id="Coils"/>
    </source>
</evidence>
<dbReference type="InterPro" id="IPR013083">
    <property type="entry name" value="Znf_RING/FYVE/PHD"/>
</dbReference>
<dbReference type="SMART" id="SM00249">
    <property type="entry name" value="PHD"/>
    <property type="match status" value="1"/>
</dbReference>
<feature type="domain" description="PHD-type" evidence="9">
    <location>
        <begin position="1352"/>
        <end position="1401"/>
    </location>
</feature>
<evidence type="ECO:0000256" key="1">
    <source>
        <dbReference type="ARBA" id="ARBA00004123"/>
    </source>
</evidence>
<dbReference type="GO" id="GO:0045893">
    <property type="term" value="P:positive regulation of DNA-templated transcription"/>
    <property type="evidence" value="ECO:0007669"/>
    <property type="project" value="TreeGrafter"/>
</dbReference>
<dbReference type="GO" id="GO:0008270">
    <property type="term" value="F:zinc ion binding"/>
    <property type="evidence" value="ECO:0007669"/>
    <property type="project" value="UniProtKB-KW"/>
</dbReference>
<proteinExistence type="predicted"/>
<keyword evidence="5" id="KW-0539">Nucleus</keyword>
<dbReference type="EMBL" id="CAIX01000871">
    <property type="protein sequence ID" value="CCI50602.1"/>
    <property type="molecule type" value="Genomic_DNA"/>
</dbReference>
<dbReference type="STRING" id="65357.A0A024GUX7"/>
<dbReference type="Proteomes" id="UP000053237">
    <property type="component" value="Unassembled WGS sequence"/>
</dbReference>
<evidence type="ECO:0000259" key="9">
    <source>
        <dbReference type="PROSITE" id="PS50016"/>
    </source>
</evidence>
<dbReference type="InterPro" id="IPR019787">
    <property type="entry name" value="Znf_PHD-finger"/>
</dbReference>
<feature type="region of interest" description="Disordered" evidence="8">
    <location>
        <begin position="1921"/>
        <end position="1999"/>
    </location>
</feature>
<organism evidence="10 11">
    <name type="scientific">Albugo candida</name>
    <dbReference type="NCBI Taxonomy" id="65357"/>
    <lineage>
        <taxon>Eukaryota</taxon>
        <taxon>Sar</taxon>
        <taxon>Stramenopiles</taxon>
        <taxon>Oomycota</taxon>
        <taxon>Peronosporomycetes</taxon>
        <taxon>Albuginales</taxon>
        <taxon>Albuginaceae</taxon>
        <taxon>Albugo</taxon>
    </lineage>
</organism>
<feature type="compositionally biased region" description="Polar residues" evidence="8">
    <location>
        <begin position="1073"/>
        <end position="1085"/>
    </location>
</feature>
<keyword evidence="4" id="KW-0862">Zinc</keyword>
<dbReference type="OrthoDB" id="784962at2759"/>
<evidence type="ECO:0000256" key="5">
    <source>
        <dbReference type="ARBA" id="ARBA00023242"/>
    </source>
</evidence>
<feature type="compositionally biased region" description="Polar residues" evidence="8">
    <location>
        <begin position="1925"/>
        <end position="1950"/>
    </location>
</feature>
<feature type="region of interest" description="Disordered" evidence="8">
    <location>
        <begin position="875"/>
        <end position="900"/>
    </location>
</feature>
<feature type="coiled-coil region" evidence="7">
    <location>
        <begin position="377"/>
        <end position="404"/>
    </location>
</feature>
<evidence type="ECO:0000313" key="11">
    <source>
        <dbReference type="Proteomes" id="UP000053237"/>
    </source>
</evidence>
<comment type="caution">
    <text evidence="10">The sequence shown here is derived from an EMBL/GenBank/DDBJ whole genome shotgun (WGS) entry which is preliminary data.</text>
</comment>
<dbReference type="InterPro" id="IPR037869">
    <property type="entry name" value="Spp1/CFP1"/>
</dbReference>
<dbReference type="InterPro" id="IPR019786">
    <property type="entry name" value="Zinc_finger_PHD-type_CS"/>
</dbReference>
<feature type="compositionally biased region" description="Polar residues" evidence="8">
    <location>
        <begin position="1042"/>
        <end position="1059"/>
    </location>
</feature>
<feature type="coiled-coil region" evidence="7">
    <location>
        <begin position="1657"/>
        <end position="1691"/>
    </location>
</feature>
<accession>A0A024GUX7</accession>
<dbReference type="InterPro" id="IPR013637">
    <property type="entry name" value="Lys_sp_deMease-like_dom"/>
</dbReference>
<feature type="compositionally biased region" description="Basic and acidic residues" evidence="8">
    <location>
        <begin position="875"/>
        <end position="892"/>
    </location>
</feature>
<dbReference type="PANTHER" id="PTHR46174">
    <property type="entry name" value="CXXC-TYPE ZINC FINGER PROTEIN 1"/>
    <property type="match status" value="1"/>
</dbReference>
<feature type="region of interest" description="Disordered" evidence="8">
    <location>
        <begin position="1040"/>
        <end position="1086"/>
    </location>
</feature>
<evidence type="ECO:0000256" key="4">
    <source>
        <dbReference type="ARBA" id="ARBA00022833"/>
    </source>
</evidence>
<keyword evidence="7" id="KW-0175">Coiled coil</keyword>
<gene>
    <name evidence="10" type="ORF">BN9_125850</name>
</gene>
<dbReference type="InParanoid" id="A0A024GUX7"/>
<dbReference type="InterPro" id="IPR001965">
    <property type="entry name" value="Znf_PHD"/>
</dbReference>
<dbReference type="GO" id="GO:0048188">
    <property type="term" value="C:Set1C/COMPASS complex"/>
    <property type="evidence" value="ECO:0007669"/>
    <property type="project" value="InterPro"/>
</dbReference>
<dbReference type="PROSITE" id="PS50016">
    <property type="entry name" value="ZF_PHD_2"/>
    <property type="match status" value="1"/>
</dbReference>
<evidence type="ECO:0000256" key="6">
    <source>
        <dbReference type="PROSITE-ProRule" id="PRU00146"/>
    </source>
</evidence>
<sequence>MLGKRNNCESAKANNAGFPCIEIKKATSSLMGPAASDDNDFDSVSPYQPVQLTSKAASSRLTHIRSRIGRRYQAVIPELICKQEKGGNKKALTLDSERENRPAKLKFSAQKSKSKEFVSRLFVLIFDIENTVLDPEMLSEYLTFAVTLRECSIGINESKQDVEALALDVLHRWDYDVLDAACALYSRHSLSENEAYGERNRVTSAVPTSCTGEEKDIQADPLVDNMLMTGSTSSGRLEIDTICPETSQVPLEKTCSEWLDDFYTCLSQHRVTLEVVDQLEDLERRGDHLKRAKKAHPVEFLEYNVVRQMLERIRIWRKKYATIEHTRVSRGEVQKLLYRAEDLALSIPSKNILTERLYRFDEALTDLMRSLDHGNGRNHFKVTLDTLKEKLEKLQDTKIIFNQEKGIEAIVVEAQALKTSLNEMCSDEKVSLPAMREVLAKVELVPVDFASDIDRLQHKILNAQSWLTKVRKLIPGRRLTRKRGSEQGVEMANDQRKMELEEIRALVDDNPCGESSEVFEMQDLLDCANAWADRVRLTLEKNPSDVSLIELQDLMEEASLMPVEMEETQYITAEMEARMWSDKANVMLQNMKSLDKVEALLDEVEKIRAKMTVKRRSRWKPQSERDLQTAVNIAKRWSSQPESKDILGVTYFDKVFTVKSAVAVGEILSQLGVGELRPSNKKTSLSTVLSLIDKASRVPIDLSFYVSRLEKVIEFGKGVQLEIRKVMESIAIMGMVANEQHSDSPVERFDLTTATSLLETAEALPFTFDEAIELGNAVRKEKDWSDRVHAALPFRQSRKVRQRPVQLTKKDLKALLEESKHMYFNFHSEAQMLQKEIEEIEYWQSRARLVLDQSIEENFIILKRLEAFDRKAGEDFQEKREKRQQQERDRIHAAKQKSLTHQAMKMETEDPVCKADIKPNVTCNSTVHVSTPSPHPTMLIQREAIIRQILKESGSSHRWPSSAVEAEAANHGTSKISVGPDTVKDECDKPNEIHKKIPVKRHKPPGRLQNSSILKPFLDMVEEDIEAITKLEANSKFDTSMDTRANNDYSNKASSSKSTADSEARESDVEGSETATKASESSMEQTVMEKAVKSLSVWSNKLTTTLKEGGALNASTPERHLLSLIVETLDWLERSRGFFHESQVPVLKLVQQGEHLQEAIVELQGRSQSHRQPSCSSSLDLLSFCLWPLPFLQCEADIVNGWTRKVESFVEEKSCGIQEAEEIVQEGKLVSQIEPESFKLFSEEMKKIKSWLLKLKKRLKSYITKQIDRLSLPVAQQLVVDGMETIFALPTIIFLKEQVNAAQDWEKRLLESRIETGQAQVDYLSRLLSEYDSSRWVIDLDMHRNVLQTATERYCICRQPYSGFMIGCDHCEDWFHDTCIGLSKERAEKIDHYTCPSCTILLELVQSLNQFKTMTSHMVLNGDTDMFRIQDEKQYKAALRKLRREEKAAERCDLSLQTCLAQIAQVQTKLDQMSKEAYHSHCVSSESPAIVSVQPTCMIKSAHYAPPSISTPGASFPCKVATASNSTDHRKQHFVMPERIGDTRMQKDHEKSLVPHSTGGMPAMNITSSSCMPNILLNSASDRALQPQTKILPAATPSHHVQTSSQLLGRDSIKTAATSGAISHLLPHFMPSVESYTLSHTNPNPGINGLLSGIGPNESLDQRNLSLNLELTKLKAQYAELSEQLHTSRDRVRHAETTLKDLAQRQKTRQECAPIAYQWIHNVIVLVLNQVEFLSASIVKRVPCSESADALSYSFIPTAYQQAIQTAKQQNIHEFPQIETIIRLLFEIGWSFVMVCLLQKRPHRNAIVHALRFAVHHKLYGSHKTCSLYAQLRTLVLRSDLWITKVHKCIEKFNPITAQKQGRLRQAINEYTKLPLTYAQLHEDLITFSKLAEDAFDGMNSDLSLLQHAIEDRMKAMPTLGMLGCNSSGGSTPSKQPTSSRKRCNGSSASPRPKQKRKPGPSGIDPNEVSQLAPSTLSPKFGHQVINSQNASKAEVAKQ</sequence>
<keyword evidence="2" id="KW-0479">Metal-binding</keyword>
<evidence type="ECO:0000313" key="10">
    <source>
        <dbReference type="EMBL" id="CCI50602.1"/>
    </source>
</evidence>
<dbReference type="SUPFAM" id="SSF57903">
    <property type="entry name" value="FYVE/PHD zinc finger"/>
    <property type="match status" value="1"/>
</dbReference>
<keyword evidence="3 6" id="KW-0863">Zinc-finger</keyword>
<evidence type="ECO:0000256" key="8">
    <source>
        <dbReference type="SAM" id="MobiDB-lite"/>
    </source>
</evidence>
<name>A0A024GUX7_9STRA</name>
<reference evidence="10 11" key="1">
    <citation type="submission" date="2012-05" db="EMBL/GenBank/DDBJ databases">
        <title>Recombination and specialization in a pathogen metapopulation.</title>
        <authorList>
            <person name="Gardiner A."/>
            <person name="Kemen E."/>
            <person name="Schultz-Larsen T."/>
            <person name="MacLean D."/>
            <person name="Van Oosterhout C."/>
            <person name="Jones J.D.G."/>
        </authorList>
    </citation>
    <scope>NUCLEOTIDE SEQUENCE [LARGE SCALE GENOMIC DNA]</scope>
    <source>
        <strain evidence="10 11">Ac Nc2</strain>
    </source>
</reference>
<dbReference type="PROSITE" id="PS01359">
    <property type="entry name" value="ZF_PHD_1"/>
    <property type="match status" value="1"/>
</dbReference>
<dbReference type="InterPro" id="IPR011011">
    <property type="entry name" value="Znf_FYVE_PHD"/>
</dbReference>
<evidence type="ECO:0000256" key="3">
    <source>
        <dbReference type="ARBA" id="ARBA00022771"/>
    </source>
</evidence>
<keyword evidence="11" id="KW-1185">Reference proteome</keyword>
<dbReference type="Gene3D" id="3.30.40.10">
    <property type="entry name" value="Zinc/RING finger domain, C3HC4 (zinc finger)"/>
    <property type="match status" value="1"/>
</dbReference>
<protein>
    <recommendedName>
        <fullName evidence="9">PHD-type domain-containing protein</fullName>
    </recommendedName>
</protein>
<comment type="subcellular location">
    <subcellularLocation>
        <location evidence="1">Nucleus</location>
    </subcellularLocation>
</comment>